<reference evidence="2 3" key="1">
    <citation type="journal article" date="2015" name="Genome Biol. Evol.">
        <title>Phylogenomic analyses indicate that early fungi evolved digesting cell walls of algal ancestors of land plants.</title>
        <authorList>
            <person name="Chang Y."/>
            <person name="Wang S."/>
            <person name="Sekimoto S."/>
            <person name="Aerts A.L."/>
            <person name="Choi C."/>
            <person name="Clum A."/>
            <person name="LaButti K.M."/>
            <person name="Lindquist E.A."/>
            <person name="Yee Ngan C."/>
            <person name="Ohm R.A."/>
            <person name="Salamov A.A."/>
            <person name="Grigoriev I.V."/>
            <person name="Spatafora J.W."/>
            <person name="Berbee M.L."/>
        </authorList>
    </citation>
    <scope>NUCLEOTIDE SEQUENCE [LARGE SCALE GENOMIC DNA]</scope>
    <source>
        <strain evidence="2 3">NRRL 28638</strain>
    </source>
</reference>
<evidence type="ECO:0000313" key="2">
    <source>
        <dbReference type="EMBL" id="KXN67637.1"/>
    </source>
</evidence>
<dbReference type="Proteomes" id="UP000070444">
    <property type="component" value="Unassembled WGS sequence"/>
</dbReference>
<sequence length="421" mass="47347">MDSQVSEFFTKLSNALDQLKFSSGCQTEDLKASLDNLAHRVDQLTYTVNKVEKAITKLSKNISSNSDAPINASQLASLNSQFERVTNVQTVKQTTTLQSNGQTVAEDATVYHSGQRPIQPGPAPYKPPPPPKNTLRIIQSVPHLGQDAANKKYPLHKQAMLPVFVNDSHFLTTVIPDPESTKVEPPAKTMRVDTQGVLQSVVSMPEQPTEMKRKNVAAPDNGEEHIDNSVDQDPNRTIPKPYYMANGKRRIKKLEWRDIQDLANNQGNLAPISAKVSLDKLRCKSQNIINLCYNRLATPDKKILYWKAVDVNIRREMSDQLEVFGQAVGIPLNRCEGRWASYWILYQNWRNHSDYQLKLLKNNKATKSQASQSQSMEQDEINPQLVELATREEEMEVDPRDEADFSQTFSTIQAAQTTGTA</sequence>
<gene>
    <name evidence="2" type="ORF">CONCODRAFT_80059</name>
</gene>
<feature type="region of interest" description="Disordered" evidence="1">
    <location>
        <begin position="392"/>
        <end position="421"/>
    </location>
</feature>
<feature type="compositionally biased region" description="Polar residues" evidence="1">
    <location>
        <begin position="405"/>
        <end position="421"/>
    </location>
</feature>
<feature type="non-terminal residue" evidence="2">
    <location>
        <position position="421"/>
    </location>
</feature>
<feature type="region of interest" description="Disordered" evidence="1">
    <location>
        <begin position="205"/>
        <end position="238"/>
    </location>
</feature>
<proteinExistence type="predicted"/>
<accession>A0A137NY11</accession>
<name>A0A137NY11_CONC2</name>
<feature type="compositionally biased region" description="Basic and acidic residues" evidence="1">
    <location>
        <begin position="392"/>
        <end position="403"/>
    </location>
</feature>
<evidence type="ECO:0000256" key="1">
    <source>
        <dbReference type="SAM" id="MobiDB-lite"/>
    </source>
</evidence>
<protein>
    <submittedName>
        <fullName evidence="2">Uncharacterized protein</fullName>
    </submittedName>
</protein>
<dbReference type="EMBL" id="KQ964623">
    <property type="protein sequence ID" value="KXN67637.1"/>
    <property type="molecule type" value="Genomic_DNA"/>
</dbReference>
<keyword evidence="3" id="KW-1185">Reference proteome</keyword>
<evidence type="ECO:0000313" key="3">
    <source>
        <dbReference type="Proteomes" id="UP000070444"/>
    </source>
</evidence>
<dbReference type="AlphaFoldDB" id="A0A137NY11"/>
<organism evidence="2 3">
    <name type="scientific">Conidiobolus coronatus (strain ATCC 28846 / CBS 209.66 / NRRL 28638)</name>
    <name type="common">Delacroixia coronata</name>
    <dbReference type="NCBI Taxonomy" id="796925"/>
    <lineage>
        <taxon>Eukaryota</taxon>
        <taxon>Fungi</taxon>
        <taxon>Fungi incertae sedis</taxon>
        <taxon>Zoopagomycota</taxon>
        <taxon>Entomophthoromycotina</taxon>
        <taxon>Entomophthoromycetes</taxon>
        <taxon>Entomophthorales</taxon>
        <taxon>Ancylistaceae</taxon>
        <taxon>Conidiobolus</taxon>
    </lineage>
</organism>